<accession>A0A0E9UXT8</accession>
<reference evidence="1" key="2">
    <citation type="journal article" date="2015" name="Fish Shellfish Immunol.">
        <title>Early steps in the European eel (Anguilla anguilla)-Vibrio vulnificus interaction in the gills: Role of the RtxA13 toxin.</title>
        <authorList>
            <person name="Callol A."/>
            <person name="Pajuelo D."/>
            <person name="Ebbesson L."/>
            <person name="Teles M."/>
            <person name="MacKenzie S."/>
            <person name="Amaro C."/>
        </authorList>
    </citation>
    <scope>NUCLEOTIDE SEQUENCE</scope>
</reference>
<name>A0A0E9UXT8_ANGAN</name>
<organism evidence="1">
    <name type="scientific">Anguilla anguilla</name>
    <name type="common">European freshwater eel</name>
    <name type="synonym">Muraena anguilla</name>
    <dbReference type="NCBI Taxonomy" id="7936"/>
    <lineage>
        <taxon>Eukaryota</taxon>
        <taxon>Metazoa</taxon>
        <taxon>Chordata</taxon>
        <taxon>Craniata</taxon>
        <taxon>Vertebrata</taxon>
        <taxon>Euteleostomi</taxon>
        <taxon>Actinopterygii</taxon>
        <taxon>Neopterygii</taxon>
        <taxon>Teleostei</taxon>
        <taxon>Anguilliformes</taxon>
        <taxon>Anguillidae</taxon>
        <taxon>Anguilla</taxon>
    </lineage>
</organism>
<protein>
    <submittedName>
        <fullName evidence="1">Uncharacterized protein</fullName>
    </submittedName>
</protein>
<evidence type="ECO:0000313" key="1">
    <source>
        <dbReference type="EMBL" id="JAH69763.1"/>
    </source>
</evidence>
<dbReference type="AlphaFoldDB" id="A0A0E9UXT8"/>
<proteinExistence type="predicted"/>
<reference evidence="1" key="1">
    <citation type="submission" date="2014-11" db="EMBL/GenBank/DDBJ databases">
        <authorList>
            <person name="Amaro Gonzalez C."/>
        </authorList>
    </citation>
    <scope>NUCLEOTIDE SEQUENCE</scope>
</reference>
<sequence length="25" mass="2790">MSKSSNFSLTSLISNCQIWLCSSPR</sequence>
<dbReference type="EMBL" id="GBXM01038814">
    <property type="protein sequence ID" value="JAH69763.1"/>
    <property type="molecule type" value="Transcribed_RNA"/>
</dbReference>